<dbReference type="InterPro" id="IPR020018">
    <property type="entry name" value="Motility-assoc_lipoprot_GldH"/>
</dbReference>
<accession>A0ABN6LA82</accession>
<dbReference type="NCBIfam" id="TIGR03511">
    <property type="entry name" value="GldH_lipo"/>
    <property type="match status" value="1"/>
</dbReference>
<keyword evidence="3" id="KW-1185">Reference proteome</keyword>
<feature type="signal peptide" evidence="1">
    <location>
        <begin position="1"/>
        <end position="25"/>
    </location>
</feature>
<dbReference type="Pfam" id="PF14109">
    <property type="entry name" value="GldH_lipo"/>
    <property type="match status" value="1"/>
</dbReference>
<keyword evidence="1" id="KW-0732">Signal</keyword>
<reference evidence="2 3" key="1">
    <citation type="submission" date="2021-12" db="EMBL/GenBank/DDBJ databases">
        <title>Genome sequencing of bacteria with rrn-lacking chromosome and rrn-plasmid.</title>
        <authorList>
            <person name="Anda M."/>
            <person name="Iwasaki W."/>
        </authorList>
    </citation>
    <scope>NUCLEOTIDE SEQUENCE [LARGE SCALE GENOMIC DNA]</scope>
    <source>
        <strain evidence="2 3">NBRC 101262</strain>
    </source>
</reference>
<evidence type="ECO:0000313" key="2">
    <source>
        <dbReference type="EMBL" id="BDC98181.1"/>
    </source>
</evidence>
<sequence>MKCSKIIIFALLTCCWACGPNHVYEAMHKFEDQQWQDQDAPVFDFSIADPAETYDVTCLIRNTLEYPKHNIYLTYTLEDSTGQVLDSELLKKDLFDATTGRPLGKGMGDIYDHEFALKTDFRFPHRGGYRLKLQQFVRNEGTSLPNIVAVGVRVLKKEK</sequence>
<organism evidence="2 3">
    <name type="scientific">Persicobacter psychrovividus</name>
    <dbReference type="NCBI Taxonomy" id="387638"/>
    <lineage>
        <taxon>Bacteria</taxon>
        <taxon>Pseudomonadati</taxon>
        <taxon>Bacteroidota</taxon>
        <taxon>Cytophagia</taxon>
        <taxon>Cytophagales</taxon>
        <taxon>Persicobacteraceae</taxon>
        <taxon>Persicobacter</taxon>
    </lineage>
</organism>
<dbReference type="EMBL" id="AP025292">
    <property type="protein sequence ID" value="BDC98181.1"/>
    <property type="molecule type" value="Genomic_DNA"/>
</dbReference>
<name>A0ABN6LA82_9BACT</name>
<gene>
    <name evidence="2" type="ORF">PEPS_04620</name>
</gene>
<feature type="chain" id="PRO_5046180588" description="Gliding motility lipoprotein GldH" evidence="1">
    <location>
        <begin position="26"/>
        <end position="159"/>
    </location>
</feature>
<evidence type="ECO:0000256" key="1">
    <source>
        <dbReference type="SAM" id="SignalP"/>
    </source>
</evidence>
<evidence type="ECO:0000313" key="3">
    <source>
        <dbReference type="Proteomes" id="UP001354989"/>
    </source>
</evidence>
<proteinExistence type="predicted"/>
<evidence type="ECO:0008006" key="4">
    <source>
        <dbReference type="Google" id="ProtNLM"/>
    </source>
</evidence>
<dbReference type="RefSeq" id="WP_332920870.1">
    <property type="nucleotide sequence ID" value="NZ_AP025292.1"/>
</dbReference>
<protein>
    <recommendedName>
        <fullName evidence="4">Gliding motility lipoprotein GldH</fullName>
    </recommendedName>
</protein>
<dbReference type="Proteomes" id="UP001354989">
    <property type="component" value="Chromosome"/>
</dbReference>